<organism evidence="3 4">
    <name type="scientific">Chitinophaga arvensicola</name>
    <dbReference type="NCBI Taxonomy" id="29529"/>
    <lineage>
        <taxon>Bacteria</taxon>
        <taxon>Pseudomonadati</taxon>
        <taxon>Bacteroidota</taxon>
        <taxon>Chitinophagia</taxon>
        <taxon>Chitinophagales</taxon>
        <taxon>Chitinophagaceae</taxon>
        <taxon>Chitinophaga</taxon>
    </lineage>
</organism>
<proteinExistence type="predicted"/>
<dbReference type="InterPro" id="IPR002931">
    <property type="entry name" value="Transglutaminase-like"/>
</dbReference>
<dbReference type="GO" id="GO:0005737">
    <property type="term" value="C:cytoplasm"/>
    <property type="evidence" value="ECO:0007669"/>
    <property type="project" value="TreeGrafter"/>
</dbReference>
<evidence type="ECO:0000313" key="3">
    <source>
        <dbReference type="EMBL" id="SEW55275.1"/>
    </source>
</evidence>
<dbReference type="InterPro" id="IPR052557">
    <property type="entry name" value="CAP/Cytokinesis_protein"/>
</dbReference>
<dbReference type="Pfam" id="PF01841">
    <property type="entry name" value="Transglut_core"/>
    <property type="match status" value="1"/>
</dbReference>
<dbReference type="Gene3D" id="3.10.620.30">
    <property type="match status" value="1"/>
</dbReference>
<feature type="signal peptide" evidence="1">
    <location>
        <begin position="1"/>
        <end position="19"/>
    </location>
</feature>
<feature type="domain" description="Transglutaminase-like" evidence="2">
    <location>
        <begin position="90"/>
        <end position="153"/>
    </location>
</feature>
<dbReference type="OrthoDB" id="9788327at2"/>
<keyword evidence="1" id="KW-0732">Signal</keyword>
<sequence length="388" mass="44950">MKASLILLLCACFFLPASSQQYNTAISIPDSVPANTASIAQWINANCHSEEEKLSVAYQWVCKYINYDIRHAYSLKHQIQGDTLTLVNQILKTRKAVCIGYACTFSEICKQLAIPVKVVTGYGFDAKQHLLDAPHAWVTVHTGGKWLFVDPTWGAGFAEVKKRKFLWKTFKRDVFVLKFNWHYFLMPGDEFIADHVPYDPLYQFTEYPVRHDTISKKSRRVDSSLQAFKYIDTLQYCRNLNYAQRSMNEIARIRAYGVSNRFVSQYISIQRQNIPYWKLVDDKASGHFDLYQEAGISLQQLDNDYRMLESQVYDNSQDDDKIISQLGKLSPEVDKLLQKMESLTLTTTSLKFQLAGDIRRVRFLQQRLAAQQAFVQKRILKKMERKNG</sequence>
<dbReference type="SUPFAM" id="SSF54001">
    <property type="entry name" value="Cysteine proteinases"/>
    <property type="match status" value="1"/>
</dbReference>
<accession>A0A1I0SCV9</accession>
<dbReference type="STRING" id="29529.SAMN04488122_6343"/>
<dbReference type="AlphaFoldDB" id="A0A1I0SCV9"/>
<evidence type="ECO:0000256" key="1">
    <source>
        <dbReference type="SAM" id="SignalP"/>
    </source>
</evidence>
<dbReference type="EMBL" id="FOJG01000002">
    <property type="protein sequence ID" value="SEW55275.1"/>
    <property type="molecule type" value="Genomic_DNA"/>
</dbReference>
<dbReference type="SMART" id="SM00460">
    <property type="entry name" value="TGc"/>
    <property type="match status" value="1"/>
</dbReference>
<evidence type="ECO:0000313" key="4">
    <source>
        <dbReference type="Proteomes" id="UP000199310"/>
    </source>
</evidence>
<reference evidence="4" key="1">
    <citation type="submission" date="2016-10" db="EMBL/GenBank/DDBJ databases">
        <authorList>
            <person name="Varghese N."/>
            <person name="Submissions S."/>
        </authorList>
    </citation>
    <scope>NUCLEOTIDE SEQUENCE [LARGE SCALE GENOMIC DNA]</scope>
    <source>
        <strain evidence="4">DSM 3695</strain>
    </source>
</reference>
<gene>
    <name evidence="3" type="ORF">SAMN04488122_6343</name>
</gene>
<dbReference type="PANTHER" id="PTHR46333:SF2">
    <property type="entry name" value="CYTOKINESIS PROTEIN 3"/>
    <property type="match status" value="1"/>
</dbReference>
<dbReference type="RefSeq" id="WP_143059307.1">
    <property type="nucleotide sequence ID" value="NZ_FOJG01000002.1"/>
</dbReference>
<dbReference type="InterPro" id="IPR038765">
    <property type="entry name" value="Papain-like_cys_pep_sf"/>
</dbReference>
<protein>
    <submittedName>
        <fullName evidence="3">Transglutaminase-like superfamily protein</fullName>
    </submittedName>
</protein>
<name>A0A1I0SCV9_9BACT</name>
<dbReference type="PANTHER" id="PTHR46333">
    <property type="entry name" value="CYTOKINESIS PROTEIN 3"/>
    <property type="match status" value="1"/>
</dbReference>
<keyword evidence="4" id="KW-1185">Reference proteome</keyword>
<evidence type="ECO:0000259" key="2">
    <source>
        <dbReference type="SMART" id="SM00460"/>
    </source>
</evidence>
<feature type="chain" id="PRO_5011617730" evidence="1">
    <location>
        <begin position="20"/>
        <end position="388"/>
    </location>
</feature>
<dbReference type="Proteomes" id="UP000199310">
    <property type="component" value="Unassembled WGS sequence"/>
</dbReference>